<dbReference type="AlphaFoldDB" id="A0AA96Y4E2"/>
<proteinExistence type="predicted"/>
<evidence type="ECO:0000313" key="2">
    <source>
        <dbReference type="EMBL" id="WOB43786.1"/>
    </source>
</evidence>
<dbReference type="KEGG" id="tog:HNI00_11955"/>
<gene>
    <name evidence="2" type="ORF">HNI00_11955</name>
</gene>
<dbReference type="Pfam" id="PF01738">
    <property type="entry name" value="DLH"/>
    <property type="match status" value="1"/>
</dbReference>
<dbReference type="RefSeq" id="WP_316786420.1">
    <property type="nucleotide sequence ID" value="NZ_CP053540.1"/>
</dbReference>
<feature type="domain" description="Dienelactone hydrolase" evidence="1">
    <location>
        <begin position="8"/>
        <end position="216"/>
    </location>
</feature>
<evidence type="ECO:0000259" key="1">
    <source>
        <dbReference type="Pfam" id="PF01738"/>
    </source>
</evidence>
<dbReference type="GO" id="GO:0016787">
    <property type="term" value="F:hydrolase activity"/>
    <property type="evidence" value="ECO:0007669"/>
    <property type="project" value="UniProtKB-KW"/>
</dbReference>
<name>A0AA96Y4E2_9CYAN</name>
<dbReference type="SUPFAM" id="SSF53474">
    <property type="entry name" value="alpha/beta-Hydrolases"/>
    <property type="match status" value="1"/>
</dbReference>
<dbReference type="InterPro" id="IPR029058">
    <property type="entry name" value="AB_hydrolase_fold"/>
</dbReference>
<dbReference type="PANTHER" id="PTHR46623">
    <property type="entry name" value="CARBOXYMETHYLENEBUTENOLIDASE-RELATED"/>
    <property type="match status" value="1"/>
</dbReference>
<dbReference type="InterPro" id="IPR002925">
    <property type="entry name" value="Dienelactn_hydro"/>
</dbReference>
<protein>
    <submittedName>
        <fullName evidence="2">Dienelactone hydrolase family protein</fullName>
    </submittedName>
</protein>
<accession>A0AA96Y4E2</accession>
<dbReference type="InterPro" id="IPR051049">
    <property type="entry name" value="Dienelactone_hydrolase-like"/>
</dbReference>
<dbReference type="EMBL" id="CP053540">
    <property type="protein sequence ID" value="WOB43786.1"/>
    <property type="molecule type" value="Genomic_DNA"/>
</dbReference>
<organism evidence="2">
    <name type="scientific">Thermoleptolyngbya oregonensis NK1-22</name>
    <dbReference type="NCBI Taxonomy" id="2547457"/>
    <lineage>
        <taxon>Bacteria</taxon>
        <taxon>Bacillati</taxon>
        <taxon>Cyanobacteriota</taxon>
        <taxon>Cyanophyceae</taxon>
        <taxon>Oculatellales</taxon>
        <taxon>Oculatellaceae</taxon>
        <taxon>Thermoleptolyngbya</taxon>
    </lineage>
</organism>
<sequence length="220" mass="23632">MGTEIANRGYLALPPGGAGPGVVVLQEWWGLVPHIKTVTDRFAEAGFVAIAPDLYDGETTTSPDEAGRLFMALNIEQTARKLEETLQYLQSHPAVTGDRLGVVGFCMGGQLALLAATLSQRVGAVVDFYGIHPNVQPDFSKLRAPVLGIFGENDGFVTPEVVRSLEAAIQQAGGSIETHTYTGADHAFFNDTRPEVYQPDAAADAWDKTLSFLRRELATA</sequence>
<dbReference type="PANTHER" id="PTHR46623:SF6">
    <property type="entry name" value="ALPHA_BETA-HYDROLASES SUPERFAMILY PROTEIN"/>
    <property type="match status" value="1"/>
</dbReference>
<keyword evidence="2" id="KW-0378">Hydrolase</keyword>
<reference evidence="2" key="1">
    <citation type="submission" date="2020-05" db="EMBL/GenBank/DDBJ databases">
        <authorList>
            <person name="Zhu T."/>
            <person name="Keshari N."/>
            <person name="Lu X."/>
        </authorList>
    </citation>
    <scope>NUCLEOTIDE SEQUENCE</scope>
    <source>
        <strain evidence="2">NK1-22</strain>
    </source>
</reference>
<dbReference type="Gene3D" id="3.40.50.1820">
    <property type="entry name" value="alpha/beta hydrolase"/>
    <property type="match status" value="1"/>
</dbReference>